<dbReference type="STRING" id="436017.A4RV51"/>
<dbReference type="SUPFAM" id="SSF55729">
    <property type="entry name" value="Acyl-CoA N-acyltransferases (Nat)"/>
    <property type="match status" value="1"/>
</dbReference>
<feature type="domain" description="N-acetyltransferase" evidence="1">
    <location>
        <begin position="10"/>
        <end position="200"/>
    </location>
</feature>
<dbReference type="Proteomes" id="UP000001568">
    <property type="component" value="Chromosome 3"/>
</dbReference>
<dbReference type="PANTHER" id="PTHR47426:SF3">
    <property type="entry name" value="GCN5-RELATED N-ACETYLTRANSFERASE 6, CHLOROPLASTIC"/>
    <property type="match status" value="1"/>
</dbReference>
<dbReference type="EMBL" id="CP000583">
    <property type="protein sequence ID" value="ABO95074.1"/>
    <property type="molecule type" value="Genomic_DNA"/>
</dbReference>
<keyword evidence="3" id="KW-1185">Reference proteome</keyword>
<name>A4RV51_OSTLU</name>
<dbReference type="Pfam" id="PF00583">
    <property type="entry name" value="Acetyltransf_1"/>
    <property type="match status" value="1"/>
</dbReference>
<dbReference type="InterPro" id="IPR016181">
    <property type="entry name" value="Acyl_CoA_acyltransferase"/>
</dbReference>
<evidence type="ECO:0000313" key="3">
    <source>
        <dbReference type="Proteomes" id="UP000001568"/>
    </source>
</evidence>
<organism evidence="2 3">
    <name type="scientific">Ostreococcus lucimarinus (strain CCE9901)</name>
    <dbReference type="NCBI Taxonomy" id="436017"/>
    <lineage>
        <taxon>Eukaryota</taxon>
        <taxon>Viridiplantae</taxon>
        <taxon>Chlorophyta</taxon>
        <taxon>Mamiellophyceae</taxon>
        <taxon>Mamiellales</taxon>
        <taxon>Bathycoccaceae</taxon>
        <taxon>Ostreococcus</taxon>
    </lineage>
</organism>
<accession>A4RV51</accession>
<dbReference type="GeneID" id="5000987"/>
<dbReference type="PROSITE" id="PS51186">
    <property type="entry name" value="GNAT"/>
    <property type="match status" value="1"/>
</dbReference>
<proteinExistence type="predicted"/>
<protein>
    <recommendedName>
        <fullName evidence="1">N-acetyltransferase domain-containing protein</fullName>
    </recommendedName>
</protein>
<dbReference type="AlphaFoldDB" id="A4RV51"/>
<dbReference type="Gene3D" id="3.40.630.30">
    <property type="match status" value="1"/>
</dbReference>
<dbReference type="OrthoDB" id="514051at2759"/>
<sequence>MRQAGVRSLRTFAVLARTDASGRRAGFEESSTTGETPADAEALRRWSIVHEGADANADTSVAESHLAVVGTLDVHLGAKLPGEILVGRRPFADASADASADAANDQYGFDPLAVVDPPRAYVFNVCVAPEFRGRGVAEAMLRVSYEYLASRTRAAVVYIHVERDNVSARRAYEKALFSIESEETPEQSASAAHEPRILLYREILRASPAF</sequence>
<dbReference type="OMA" id="WSIVHEG"/>
<dbReference type="Gramene" id="ABO95074">
    <property type="protein sequence ID" value="ABO95074"/>
    <property type="gene ID" value="OSTLU_30849"/>
</dbReference>
<dbReference type="RefSeq" id="XP_001416781.1">
    <property type="nucleotide sequence ID" value="XM_001416744.1"/>
</dbReference>
<evidence type="ECO:0000313" key="2">
    <source>
        <dbReference type="EMBL" id="ABO95074.1"/>
    </source>
</evidence>
<dbReference type="HOGENOM" id="CLU_1311966_0_0_1"/>
<gene>
    <name evidence="2" type="ORF">OSTLU_30849</name>
</gene>
<reference evidence="2 3" key="1">
    <citation type="journal article" date="2007" name="Proc. Natl. Acad. Sci. U.S.A.">
        <title>The tiny eukaryote Ostreococcus provides genomic insights into the paradox of plankton speciation.</title>
        <authorList>
            <person name="Palenik B."/>
            <person name="Grimwood J."/>
            <person name="Aerts A."/>
            <person name="Rouze P."/>
            <person name="Salamov A."/>
            <person name="Putnam N."/>
            <person name="Dupont C."/>
            <person name="Jorgensen R."/>
            <person name="Derelle E."/>
            <person name="Rombauts S."/>
            <person name="Zhou K."/>
            <person name="Otillar R."/>
            <person name="Merchant S.S."/>
            <person name="Podell S."/>
            <person name="Gaasterland T."/>
            <person name="Napoli C."/>
            <person name="Gendler K."/>
            <person name="Manuell A."/>
            <person name="Tai V."/>
            <person name="Vallon O."/>
            <person name="Piganeau G."/>
            <person name="Jancek S."/>
            <person name="Heijde M."/>
            <person name="Jabbari K."/>
            <person name="Bowler C."/>
            <person name="Lohr M."/>
            <person name="Robbens S."/>
            <person name="Werner G."/>
            <person name="Dubchak I."/>
            <person name="Pazour G.J."/>
            <person name="Ren Q."/>
            <person name="Paulsen I."/>
            <person name="Delwiche C."/>
            <person name="Schmutz J."/>
            <person name="Rokhsar D."/>
            <person name="Van de Peer Y."/>
            <person name="Moreau H."/>
            <person name="Grigoriev I.V."/>
        </authorList>
    </citation>
    <scope>NUCLEOTIDE SEQUENCE [LARGE SCALE GENOMIC DNA]</scope>
    <source>
        <strain evidence="2 3">CCE9901</strain>
    </source>
</reference>
<dbReference type="GO" id="GO:0016747">
    <property type="term" value="F:acyltransferase activity, transferring groups other than amino-acyl groups"/>
    <property type="evidence" value="ECO:0007669"/>
    <property type="project" value="InterPro"/>
</dbReference>
<dbReference type="KEGG" id="olu:OSTLU_30849"/>
<dbReference type="PANTHER" id="PTHR47426">
    <property type="entry name" value="ACYL-COA N-ACYLTRANSFERASES (NAT) SUPERFAMILY PROTEIN"/>
    <property type="match status" value="1"/>
</dbReference>
<dbReference type="InterPro" id="IPR000182">
    <property type="entry name" value="GNAT_dom"/>
</dbReference>
<evidence type="ECO:0000259" key="1">
    <source>
        <dbReference type="PROSITE" id="PS51186"/>
    </source>
</evidence>
<dbReference type="CDD" id="cd04301">
    <property type="entry name" value="NAT_SF"/>
    <property type="match status" value="1"/>
</dbReference>